<feature type="non-terminal residue" evidence="2">
    <location>
        <position position="88"/>
    </location>
</feature>
<comment type="caution">
    <text evidence="2">The sequence shown here is derived from an EMBL/GenBank/DDBJ whole genome shotgun (WGS) entry which is preliminary data.</text>
</comment>
<proteinExistence type="predicted"/>
<keyword evidence="3" id="KW-1185">Reference proteome</keyword>
<dbReference type="InterPro" id="IPR012340">
    <property type="entry name" value="NA-bd_OB-fold"/>
</dbReference>
<dbReference type="EMBL" id="LHXN01000125">
    <property type="protein sequence ID" value="KXA91065.1"/>
    <property type="molecule type" value="Genomic_DNA"/>
</dbReference>
<feature type="coiled-coil region" evidence="1">
    <location>
        <begin position="22"/>
        <end position="63"/>
    </location>
</feature>
<accession>A0A133UA70</accession>
<sequence length="88" mass="9872">MTDSSDIDKSKIPEDSYLASYVKQLEERIRGLENERGAIESERARLERELKDLRSELEKLKSPPLVSATILDTLPDNKAVVQSSSGPK</sequence>
<gene>
    <name evidence="2" type="ORF">AKJ64_04990</name>
</gene>
<dbReference type="Proteomes" id="UP000070373">
    <property type="component" value="Unassembled WGS sequence"/>
</dbReference>
<protein>
    <recommendedName>
        <fullName evidence="4">Proteasome-activating nucleotidase</fullName>
    </recommendedName>
</protein>
<evidence type="ECO:0008006" key="4">
    <source>
        <dbReference type="Google" id="ProtNLM"/>
    </source>
</evidence>
<evidence type="ECO:0000256" key="1">
    <source>
        <dbReference type="SAM" id="Coils"/>
    </source>
</evidence>
<evidence type="ECO:0000313" key="3">
    <source>
        <dbReference type="Proteomes" id="UP000070373"/>
    </source>
</evidence>
<reference evidence="2 3" key="1">
    <citation type="journal article" date="2016" name="Sci. Rep.">
        <title>Metabolic traits of an uncultured archaeal lineage -MSBL1- from brine pools of the Red Sea.</title>
        <authorList>
            <person name="Mwirichia R."/>
            <person name="Alam I."/>
            <person name="Rashid M."/>
            <person name="Vinu M."/>
            <person name="Ba-Alawi W."/>
            <person name="Anthony Kamau A."/>
            <person name="Kamanda Ngugi D."/>
            <person name="Goker M."/>
            <person name="Klenk H.P."/>
            <person name="Bajic V."/>
            <person name="Stingl U."/>
        </authorList>
    </citation>
    <scope>NUCLEOTIDE SEQUENCE [LARGE SCALE GENOMIC DNA]</scope>
    <source>
        <strain evidence="2">SCGC-AAA259E17</strain>
    </source>
</reference>
<name>A0A133UA70_9EURY</name>
<evidence type="ECO:0000313" key="2">
    <source>
        <dbReference type="EMBL" id="KXA91065.1"/>
    </source>
</evidence>
<organism evidence="2 3">
    <name type="scientific">candidate division MSBL1 archaeon SCGC-AAA259E17</name>
    <dbReference type="NCBI Taxonomy" id="1698263"/>
    <lineage>
        <taxon>Archaea</taxon>
        <taxon>Methanobacteriati</taxon>
        <taxon>Methanobacteriota</taxon>
        <taxon>candidate division MSBL1</taxon>
    </lineage>
</organism>
<dbReference type="Gene3D" id="2.40.50.140">
    <property type="entry name" value="Nucleic acid-binding proteins"/>
    <property type="match status" value="1"/>
</dbReference>
<dbReference type="AlphaFoldDB" id="A0A133UA70"/>
<keyword evidence="1" id="KW-0175">Coiled coil</keyword>